<evidence type="ECO:0000256" key="3">
    <source>
        <dbReference type="SAM" id="MobiDB-lite"/>
    </source>
</evidence>
<reference evidence="5 6" key="1">
    <citation type="submission" date="2019-07" db="EMBL/GenBank/DDBJ databases">
        <title>Draft genome assembly of a fouling barnacle, Amphibalanus amphitrite (Darwin, 1854): The first reference genome for Thecostraca.</title>
        <authorList>
            <person name="Kim W."/>
        </authorList>
    </citation>
    <scope>NUCLEOTIDE SEQUENCE [LARGE SCALE GENOMIC DNA]</scope>
    <source>
        <strain evidence="5">SNU_AA5</strain>
        <tissue evidence="5">Soma without cirri and trophi</tissue>
    </source>
</reference>
<feature type="signal peptide" evidence="4">
    <location>
        <begin position="1"/>
        <end position="15"/>
    </location>
</feature>
<dbReference type="GO" id="GO:0008010">
    <property type="term" value="F:structural constituent of chitin-based larval cuticle"/>
    <property type="evidence" value="ECO:0007669"/>
    <property type="project" value="TreeGrafter"/>
</dbReference>
<dbReference type="PANTHER" id="PTHR10380">
    <property type="entry name" value="CUTICLE PROTEIN"/>
    <property type="match status" value="1"/>
</dbReference>
<dbReference type="PROSITE" id="PS51155">
    <property type="entry name" value="CHIT_BIND_RR_2"/>
    <property type="match status" value="1"/>
</dbReference>
<accession>A0A6A4WZA6</accession>
<name>A0A6A4WZA6_AMPAM</name>
<evidence type="ECO:0000256" key="4">
    <source>
        <dbReference type="SAM" id="SignalP"/>
    </source>
</evidence>
<feature type="region of interest" description="Disordered" evidence="3">
    <location>
        <begin position="135"/>
        <end position="154"/>
    </location>
</feature>
<organism evidence="5 6">
    <name type="scientific">Amphibalanus amphitrite</name>
    <name type="common">Striped barnacle</name>
    <name type="synonym">Balanus amphitrite</name>
    <dbReference type="NCBI Taxonomy" id="1232801"/>
    <lineage>
        <taxon>Eukaryota</taxon>
        <taxon>Metazoa</taxon>
        <taxon>Ecdysozoa</taxon>
        <taxon>Arthropoda</taxon>
        <taxon>Crustacea</taxon>
        <taxon>Multicrustacea</taxon>
        <taxon>Cirripedia</taxon>
        <taxon>Thoracica</taxon>
        <taxon>Thoracicalcarea</taxon>
        <taxon>Balanomorpha</taxon>
        <taxon>Balanoidea</taxon>
        <taxon>Balanidae</taxon>
        <taxon>Amphibalaninae</taxon>
        <taxon>Amphibalanus</taxon>
    </lineage>
</organism>
<dbReference type="InterPro" id="IPR000618">
    <property type="entry name" value="Insect_cuticle"/>
</dbReference>
<sequence>MNALLAACLLAGAAAFPQQRTSDRDAEILRQSFEMGDGGRFRYDFETSNGIVVEAAGENRQIGDAEGMVMRGSYSYTSPEGVDVTIEWLADETGFHAVGDQVPEMPEYVKQLLKTLPNGTPVTGQDAIASALREDAGPAGAGAPASTSPGDIAKKEVPSSEFIVLGA</sequence>
<evidence type="ECO:0000313" key="5">
    <source>
        <dbReference type="EMBL" id="KAF0309080.1"/>
    </source>
</evidence>
<comment type="caution">
    <text evidence="5">The sequence shown here is derived from an EMBL/GenBank/DDBJ whole genome shotgun (WGS) entry which is preliminary data.</text>
</comment>
<evidence type="ECO:0000256" key="1">
    <source>
        <dbReference type="ARBA" id="ARBA00022460"/>
    </source>
</evidence>
<evidence type="ECO:0000313" key="6">
    <source>
        <dbReference type="Proteomes" id="UP000440578"/>
    </source>
</evidence>
<keyword evidence="6" id="KW-1185">Reference proteome</keyword>
<dbReference type="Pfam" id="PF00379">
    <property type="entry name" value="Chitin_bind_4"/>
    <property type="match status" value="1"/>
</dbReference>
<proteinExistence type="predicted"/>
<dbReference type="OrthoDB" id="6350289at2759"/>
<dbReference type="InterPro" id="IPR050468">
    <property type="entry name" value="Cuticle_Struct_Prot"/>
</dbReference>
<protein>
    <submittedName>
        <fullName evidence="5">Pupal cuticle protein</fullName>
    </submittedName>
</protein>
<dbReference type="EMBL" id="VIIS01000437">
    <property type="protein sequence ID" value="KAF0309080.1"/>
    <property type="molecule type" value="Genomic_DNA"/>
</dbReference>
<dbReference type="GO" id="GO:0062129">
    <property type="term" value="C:chitin-based extracellular matrix"/>
    <property type="evidence" value="ECO:0007669"/>
    <property type="project" value="TreeGrafter"/>
</dbReference>
<keyword evidence="4" id="KW-0732">Signal</keyword>
<dbReference type="Proteomes" id="UP000440578">
    <property type="component" value="Unassembled WGS sequence"/>
</dbReference>
<dbReference type="PANTHER" id="PTHR10380:SF173">
    <property type="entry name" value="CUTICULAR PROTEIN 47EF, ISOFORM C-RELATED"/>
    <property type="match status" value="1"/>
</dbReference>
<evidence type="ECO:0000256" key="2">
    <source>
        <dbReference type="PROSITE-ProRule" id="PRU00497"/>
    </source>
</evidence>
<feature type="chain" id="PRO_5025437373" evidence="4">
    <location>
        <begin position="16"/>
        <end position="167"/>
    </location>
</feature>
<gene>
    <name evidence="5" type="primary">Pcp_8</name>
    <name evidence="5" type="ORF">FJT64_019754</name>
</gene>
<dbReference type="AlphaFoldDB" id="A0A6A4WZA6"/>
<dbReference type="PRINTS" id="PR00947">
    <property type="entry name" value="CUTICLE"/>
</dbReference>
<keyword evidence="1 2" id="KW-0193">Cuticle</keyword>